<protein>
    <submittedName>
        <fullName evidence="2">Uncharacterized protein</fullName>
    </submittedName>
</protein>
<dbReference type="InterPro" id="IPR003774">
    <property type="entry name" value="AlgH-like"/>
</dbReference>
<dbReference type="PANTHER" id="PTHR31984">
    <property type="entry name" value="TRANSPORTER, PUTATIVE (DUF179)-RELATED"/>
    <property type="match status" value="1"/>
</dbReference>
<evidence type="ECO:0000313" key="3">
    <source>
        <dbReference type="Proteomes" id="UP001141552"/>
    </source>
</evidence>
<reference evidence="2" key="2">
    <citation type="journal article" date="2023" name="Plants (Basel)">
        <title>Annotation of the Turnera subulata (Passifloraceae) Draft Genome Reveals the S-Locus Evolved after the Divergence of Turneroideae from Passifloroideae in a Stepwise Manner.</title>
        <authorList>
            <person name="Henning P.M."/>
            <person name="Roalson E.H."/>
            <person name="Mir W."/>
            <person name="McCubbin A.G."/>
            <person name="Shore J.S."/>
        </authorList>
    </citation>
    <scope>NUCLEOTIDE SEQUENCE</scope>
    <source>
        <strain evidence="2">F60SS</strain>
    </source>
</reference>
<feature type="region of interest" description="Disordered" evidence="1">
    <location>
        <begin position="54"/>
        <end position="81"/>
    </location>
</feature>
<sequence length="320" mass="35527">VKTCNSFGLRNHHHHHHLHGSVVLEKRCSFGQICCKLQDTFLLMARCVGHGDLSVPEGNGSKESSSPGASKSDKTASQKSHRINLDWRSFRANLFAREQAAKLEPSTENQGGGSTPLGPKWAHPIPVPESGCVLLATEKLDGLSEFERTVVLLLDAEARNPLEGPFGIVINRPLKEKIKHMKHADPELASTFADSSFHFGGPIQATMYLLKTREKSKLPGLNDLMPGLCFGFRNSLDEAAALVKKRVLKPQDFRFFHGYAGWYPEQLTKEIENDQWIVAACSSDLIFGGTDSLPENLWVEILELMGGRYSELSRKPKQDL</sequence>
<feature type="compositionally biased region" description="Low complexity" evidence="1">
    <location>
        <begin position="61"/>
        <end position="70"/>
    </location>
</feature>
<dbReference type="PANTHER" id="PTHR31984:SF11">
    <property type="entry name" value="TRANSPORTER, PUTATIVE (DUF179)-RELATED"/>
    <property type="match status" value="1"/>
</dbReference>
<dbReference type="Proteomes" id="UP001141552">
    <property type="component" value="Unassembled WGS sequence"/>
</dbReference>
<organism evidence="2 3">
    <name type="scientific">Turnera subulata</name>
    <dbReference type="NCBI Taxonomy" id="218843"/>
    <lineage>
        <taxon>Eukaryota</taxon>
        <taxon>Viridiplantae</taxon>
        <taxon>Streptophyta</taxon>
        <taxon>Embryophyta</taxon>
        <taxon>Tracheophyta</taxon>
        <taxon>Spermatophyta</taxon>
        <taxon>Magnoliopsida</taxon>
        <taxon>eudicotyledons</taxon>
        <taxon>Gunneridae</taxon>
        <taxon>Pentapetalae</taxon>
        <taxon>rosids</taxon>
        <taxon>fabids</taxon>
        <taxon>Malpighiales</taxon>
        <taxon>Passifloraceae</taxon>
        <taxon>Turnera</taxon>
    </lineage>
</organism>
<name>A0A9Q0F8S4_9ROSI</name>
<feature type="non-terminal residue" evidence="2">
    <location>
        <position position="1"/>
    </location>
</feature>
<evidence type="ECO:0000256" key="1">
    <source>
        <dbReference type="SAM" id="MobiDB-lite"/>
    </source>
</evidence>
<gene>
    <name evidence="2" type="ORF">Tsubulata_030792</name>
</gene>
<proteinExistence type="predicted"/>
<dbReference type="Pfam" id="PF02622">
    <property type="entry name" value="DUF179"/>
    <property type="match status" value="1"/>
</dbReference>
<reference evidence="2" key="1">
    <citation type="submission" date="2022-02" db="EMBL/GenBank/DDBJ databases">
        <authorList>
            <person name="Henning P.M."/>
            <person name="McCubbin A.G."/>
            <person name="Shore J.S."/>
        </authorList>
    </citation>
    <scope>NUCLEOTIDE SEQUENCE</scope>
    <source>
        <strain evidence="2">F60SS</strain>
        <tissue evidence="2">Leaves</tissue>
    </source>
</reference>
<dbReference type="SUPFAM" id="SSF143456">
    <property type="entry name" value="VC0467-like"/>
    <property type="match status" value="1"/>
</dbReference>
<dbReference type="EMBL" id="JAKUCV010006509">
    <property type="protein sequence ID" value="KAJ4827044.1"/>
    <property type="molecule type" value="Genomic_DNA"/>
</dbReference>
<accession>A0A9Q0F8S4</accession>
<dbReference type="OrthoDB" id="272750at2759"/>
<dbReference type="Gene3D" id="3.40.1740.10">
    <property type="entry name" value="VC0467-like"/>
    <property type="match status" value="1"/>
</dbReference>
<comment type="caution">
    <text evidence="2">The sequence shown here is derived from an EMBL/GenBank/DDBJ whole genome shotgun (WGS) entry which is preliminary data.</text>
</comment>
<keyword evidence="3" id="KW-1185">Reference proteome</keyword>
<evidence type="ECO:0000313" key="2">
    <source>
        <dbReference type="EMBL" id="KAJ4827044.1"/>
    </source>
</evidence>
<dbReference type="AlphaFoldDB" id="A0A9Q0F8S4"/>